<proteinExistence type="predicted"/>
<sequence length="474" mass="53128">MVSSKYSYDICIVGSGPAGLACLSAIREPYSLDVLNDEQIERAHTFFRRQKKADTLSVCIVDPHSSWMQKWNKSFATLQIEHLRSPALAHPNLFDANALLAYAVEHGRVDELHESGLFDRKELLPLGQSQIGLWKLPSARLFRDFCDDLSQRLKHGFLQGSAVHVEHSDSSSRFQLTVQTTNDEHVLIGTDHLILAMGPIGRPIWPSFLSHIRSSPRVCQWTDMASILEHSPRSVLVLGGGLTAVQVAQRCAKTARQVVLCSRRTLSSRHFDIPVEWFDKRLTNKCLYDFYHLSVDERLALLKGTRGGGSVPPGYMKDLERLEQEGLLHRVVGTPKILCEDIEDGKYIRTQIGDHSFDFDAIILACGYQPDCESHSLIQSIQKMHPELEIHGGFPAVTEDLQIAPHMFVVGALSSLYTGPDAANLMGIRRASQVVANQLDCCLSTNRLRQHGKVFQNRFDVFGDTESSDEEEDE</sequence>
<dbReference type="EMBL" id="BDSP01000204">
    <property type="protein sequence ID" value="GAX23893.1"/>
    <property type="molecule type" value="Genomic_DNA"/>
</dbReference>
<dbReference type="InterPro" id="IPR023753">
    <property type="entry name" value="FAD/NAD-binding_dom"/>
</dbReference>
<dbReference type="PRINTS" id="PR00368">
    <property type="entry name" value="FADPNR"/>
</dbReference>
<dbReference type="SUPFAM" id="SSF51905">
    <property type="entry name" value="FAD/NAD(P)-binding domain"/>
    <property type="match status" value="2"/>
</dbReference>
<dbReference type="PANTHER" id="PTHR38663:SF1">
    <property type="entry name" value="L-ORNITHINE N(5)-MONOOXYGENASE"/>
    <property type="match status" value="1"/>
</dbReference>
<reference evidence="2 3" key="1">
    <citation type="journal article" date="2015" name="Plant Cell">
        <title>Oil accumulation by the oleaginous diatom Fistulifera solaris as revealed by the genome and transcriptome.</title>
        <authorList>
            <person name="Tanaka T."/>
            <person name="Maeda Y."/>
            <person name="Veluchamy A."/>
            <person name="Tanaka M."/>
            <person name="Abida H."/>
            <person name="Marechal E."/>
            <person name="Bowler C."/>
            <person name="Muto M."/>
            <person name="Sunaga Y."/>
            <person name="Tanaka M."/>
            <person name="Yoshino T."/>
            <person name="Taniguchi T."/>
            <person name="Fukuda Y."/>
            <person name="Nemoto M."/>
            <person name="Matsumoto M."/>
            <person name="Wong P.S."/>
            <person name="Aburatani S."/>
            <person name="Fujibuchi W."/>
        </authorList>
    </citation>
    <scope>NUCLEOTIDE SEQUENCE [LARGE SCALE GENOMIC DNA]</scope>
    <source>
        <strain evidence="2 3">JPCC DA0580</strain>
    </source>
</reference>
<dbReference type="Proteomes" id="UP000198406">
    <property type="component" value="Unassembled WGS sequence"/>
</dbReference>
<protein>
    <recommendedName>
        <fullName evidence="1">FAD/NAD(P)-binding domain-containing protein</fullName>
    </recommendedName>
</protein>
<gene>
    <name evidence="2" type="ORF">FisN_20Hh099</name>
</gene>
<keyword evidence="3" id="KW-1185">Reference proteome</keyword>
<dbReference type="PANTHER" id="PTHR38663">
    <property type="match status" value="1"/>
</dbReference>
<dbReference type="InParanoid" id="A0A1Z5KC98"/>
<evidence type="ECO:0000259" key="1">
    <source>
        <dbReference type="Pfam" id="PF07992"/>
    </source>
</evidence>
<accession>A0A1Z5KC98</accession>
<evidence type="ECO:0000313" key="3">
    <source>
        <dbReference type="Proteomes" id="UP000198406"/>
    </source>
</evidence>
<dbReference type="Pfam" id="PF07992">
    <property type="entry name" value="Pyr_redox_2"/>
    <property type="match status" value="1"/>
</dbReference>
<dbReference type="InterPro" id="IPR036188">
    <property type="entry name" value="FAD/NAD-bd_sf"/>
</dbReference>
<name>A0A1Z5KC98_FISSO</name>
<dbReference type="GO" id="GO:0016491">
    <property type="term" value="F:oxidoreductase activity"/>
    <property type="evidence" value="ECO:0007669"/>
    <property type="project" value="InterPro"/>
</dbReference>
<dbReference type="OrthoDB" id="76038at2759"/>
<dbReference type="PROSITE" id="PS51257">
    <property type="entry name" value="PROKAR_LIPOPROTEIN"/>
    <property type="match status" value="1"/>
</dbReference>
<dbReference type="AlphaFoldDB" id="A0A1Z5KC98"/>
<feature type="domain" description="FAD/NAD(P)-binding" evidence="1">
    <location>
        <begin position="8"/>
        <end position="272"/>
    </location>
</feature>
<comment type="caution">
    <text evidence="2">The sequence shown here is derived from an EMBL/GenBank/DDBJ whole genome shotgun (WGS) entry which is preliminary data.</text>
</comment>
<evidence type="ECO:0000313" key="2">
    <source>
        <dbReference type="EMBL" id="GAX23893.1"/>
    </source>
</evidence>
<organism evidence="2 3">
    <name type="scientific">Fistulifera solaris</name>
    <name type="common">Oleaginous diatom</name>
    <dbReference type="NCBI Taxonomy" id="1519565"/>
    <lineage>
        <taxon>Eukaryota</taxon>
        <taxon>Sar</taxon>
        <taxon>Stramenopiles</taxon>
        <taxon>Ochrophyta</taxon>
        <taxon>Bacillariophyta</taxon>
        <taxon>Bacillariophyceae</taxon>
        <taxon>Bacillariophycidae</taxon>
        <taxon>Naviculales</taxon>
        <taxon>Naviculaceae</taxon>
        <taxon>Fistulifera</taxon>
    </lineage>
</organism>
<dbReference type="Gene3D" id="3.50.50.60">
    <property type="entry name" value="FAD/NAD(P)-binding domain"/>
    <property type="match status" value="1"/>
</dbReference>